<name>A0A1M5P104_9FIRM</name>
<dbReference type="EMBL" id="FQXI01000001">
    <property type="protein sequence ID" value="SHG95514.1"/>
    <property type="molecule type" value="Genomic_DNA"/>
</dbReference>
<evidence type="ECO:0000313" key="7">
    <source>
        <dbReference type="Proteomes" id="UP000184032"/>
    </source>
</evidence>
<dbReference type="SUPFAM" id="SSF140478">
    <property type="entry name" value="LemA-like"/>
    <property type="match status" value="1"/>
</dbReference>
<dbReference type="PANTHER" id="PTHR34478">
    <property type="entry name" value="PROTEIN LEMA"/>
    <property type="match status" value="1"/>
</dbReference>
<organism evidence="6 7">
    <name type="scientific">Anaerosphaera aminiphila DSM 21120</name>
    <dbReference type="NCBI Taxonomy" id="1120995"/>
    <lineage>
        <taxon>Bacteria</taxon>
        <taxon>Bacillati</taxon>
        <taxon>Bacillota</taxon>
        <taxon>Tissierellia</taxon>
        <taxon>Tissierellales</taxon>
        <taxon>Peptoniphilaceae</taxon>
        <taxon>Anaerosphaera</taxon>
    </lineage>
</organism>
<proteinExistence type="inferred from homology"/>
<sequence length="184" mass="20708">MKKVIAVILAIVVVLGALIVPKYNKLVKLDNEVDASFAQVQVVVKRRADLIPNLVETVKGYATHEEETFQNITEARAGISSANNIDELSKANDELTSAISRLNFVVENYPELKANQNFLDLQAQLEGSENRISTERGRYNETVKEYNQAVRSFPMNMFAGIFGFDKKDYFEISEQDQEVPGVNF</sequence>
<reference evidence="6 7" key="1">
    <citation type="submission" date="2016-11" db="EMBL/GenBank/DDBJ databases">
        <authorList>
            <person name="Jaros S."/>
            <person name="Januszkiewicz K."/>
            <person name="Wedrychowicz H."/>
        </authorList>
    </citation>
    <scope>NUCLEOTIDE SEQUENCE [LARGE SCALE GENOMIC DNA]</scope>
    <source>
        <strain evidence="6 7">DSM 21120</strain>
    </source>
</reference>
<dbReference type="AlphaFoldDB" id="A0A1M5P104"/>
<dbReference type="Gene3D" id="1.20.1440.20">
    <property type="entry name" value="LemA-like domain"/>
    <property type="match status" value="1"/>
</dbReference>
<gene>
    <name evidence="6" type="ORF">SAMN02745245_00140</name>
</gene>
<accession>A0A1M5P104</accession>
<dbReference type="InterPro" id="IPR023353">
    <property type="entry name" value="LemA-like_dom_sf"/>
</dbReference>
<dbReference type="OrthoDB" id="9804152at2"/>
<evidence type="ECO:0000313" key="6">
    <source>
        <dbReference type="EMBL" id="SHG95514.1"/>
    </source>
</evidence>
<evidence type="ECO:0000256" key="4">
    <source>
        <dbReference type="ARBA" id="ARBA00022989"/>
    </source>
</evidence>
<dbReference type="STRING" id="1120995.SAMN02745245_00140"/>
<dbReference type="GO" id="GO:0016020">
    <property type="term" value="C:membrane"/>
    <property type="evidence" value="ECO:0007669"/>
    <property type="project" value="UniProtKB-SubCell"/>
</dbReference>
<dbReference type="RefSeq" id="WP_073182819.1">
    <property type="nucleotide sequence ID" value="NZ_FQXI01000001.1"/>
</dbReference>
<dbReference type="Proteomes" id="UP000184032">
    <property type="component" value="Unassembled WGS sequence"/>
</dbReference>
<comment type="similarity">
    <text evidence="2">Belongs to the LemA family.</text>
</comment>
<dbReference type="InterPro" id="IPR007156">
    <property type="entry name" value="MamQ_LemA"/>
</dbReference>
<evidence type="ECO:0000256" key="1">
    <source>
        <dbReference type="ARBA" id="ARBA00004167"/>
    </source>
</evidence>
<evidence type="ECO:0000256" key="3">
    <source>
        <dbReference type="ARBA" id="ARBA00022692"/>
    </source>
</evidence>
<evidence type="ECO:0000256" key="5">
    <source>
        <dbReference type="ARBA" id="ARBA00023136"/>
    </source>
</evidence>
<keyword evidence="3" id="KW-0812">Transmembrane</keyword>
<protein>
    <submittedName>
        <fullName evidence="6">LemA protein</fullName>
    </submittedName>
</protein>
<evidence type="ECO:0000256" key="2">
    <source>
        <dbReference type="ARBA" id="ARBA00008854"/>
    </source>
</evidence>
<keyword evidence="4" id="KW-1133">Transmembrane helix</keyword>
<comment type="subcellular location">
    <subcellularLocation>
        <location evidence="1">Membrane</location>
        <topology evidence="1">Single-pass membrane protein</topology>
    </subcellularLocation>
</comment>
<dbReference type="Pfam" id="PF04011">
    <property type="entry name" value="LemA"/>
    <property type="match status" value="1"/>
</dbReference>
<dbReference type="PANTHER" id="PTHR34478:SF2">
    <property type="entry name" value="MEMBRANE PROTEIN"/>
    <property type="match status" value="1"/>
</dbReference>
<keyword evidence="5" id="KW-0472">Membrane</keyword>
<keyword evidence="7" id="KW-1185">Reference proteome</keyword>